<dbReference type="PANTHER" id="PTHR28266">
    <property type="entry name" value="54S RIBOSOMAL PROTEIN L20, MITOCHONDRIAL"/>
    <property type="match status" value="1"/>
</dbReference>
<dbReference type="GO" id="GO:0003735">
    <property type="term" value="F:structural constituent of ribosome"/>
    <property type="evidence" value="ECO:0007669"/>
    <property type="project" value="TreeGrafter"/>
</dbReference>
<evidence type="ECO:0000313" key="1">
    <source>
        <dbReference type="EMBL" id="ODV59489.1"/>
    </source>
</evidence>
<dbReference type="RefSeq" id="XP_020045796.1">
    <property type="nucleotide sequence ID" value="XM_020195174.1"/>
</dbReference>
<dbReference type="InterPro" id="IPR024388">
    <property type="entry name" value="Ribosomal_mL58"/>
</dbReference>
<protein>
    <submittedName>
        <fullName evidence="1">Uncharacterized protein</fullName>
    </submittedName>
</protein>
<gene>
    <name evidence="1" type="ORF">ASCRUDRAFT_9528</name>
</gene>
<dbReference type="GeneID" id="30968810"/>
<dbReference type="FunCoup" id="A0A1D2VD18">
    <property type="interactions" value="157"/>
</dbReference>
<dbReference type="OrthoDB" id="6021263at2759"/>
<dbReference type="Proteomes" id="UP000095038">
    <property type="component" value="Unassembled WGS sequence"/>
</dbReference>
<proteinExistence type="predicted"/>
<evidence type="ECO:0000313" key="2">
    <source>
        <dbReference type="Proteomes" id="UP000095038"/>
    </source>
</evidence>
<dbReference type="EMBL" id="KV454486">
    <property type="protein sequence ID" value="ODV59489.1"/>
    <property type="molecule type" value="Genomic_DNA"/>
</dbReference>
<accession>A0A1D2VD18</accession>
<reference evidence="2" key="1">
    <citation type="submission" date="2016-05" db="EMBL/GenBank/DDBJ databases">
        <title>Comparative genomics of biotechnologically important yeasts.</title>
        <authorList>
            <consortium name="DOE Joint Genome Institute"/>
            <person name="Riley R."/>
            <person name="Haridas S."/>
            <person name="Wolfe K.H."/>
            <person name="Lopes M.R."/>
            <person name="Hittinger C.T."/>
            <person name="Goker M."/>
            <person name="Salamov A."/>
            <person name="Wisecaver J."/>
            <person name="Long T.M."/>
            <person name="Aerts A.L."/>
            <person name="Barry K."/>
            <person name="Choi C."/>
            <person name="Clum A."/>
            <person name="Coughlan A.Y."/>
            <person name="Deshpande S."/>
            <person name="Douglass A.P."/>
            <person name="Hanson S.J."/>
            <person name="Klenk H.-P."/>
            <person name="Labutti K."/>
            <person name="Lapidus A."/>
            <person name="Lindquist E."/>
            <person name="Lipzen A."/>
            <person name="Meier-Kolthoff J.P."/>
            <person name="Ohm R.A."/>
            <person name="Otillar R.P."/>
            <person name="Pangilinan J."/>
            <person name="Peng Y."/>
            <person name="Rokas A."/>
            <person name="Rosa C.A."/>
            <person name="Scheuner C."/>
            <person name="Sibirny A.A."/>
            <person name="Slot J.C."/>
            <person name="Stielow J.B."/>
            <person name="Sun H."/>
            <person name="Kurtzman C.P."/>
            <person name="Blackwell M."/>
            <person name="Grigoriev I.V."/>
            <person name="Jeffries T.W."/>
        </authorList>
    </citation>
    <scope>NUCLEOTIDE SEQUENCE [LARGE SCALE GENOMIC DNA]</scope>
    <source>
        <strain evidence="2">DSM 1968</strain>
    </source>
</reference>
<dbReference type="AlphaFoldDB" id="A0A1D2VD18"/>
<keyword evidence="2" id="KW-1185">Reference proteome</keyword>
<dbReference type="Pfam" id="PF12824">
    <property type="entry name" value="MRP-L20"/>
    <property type="match status" value="1"/>
</dbReference>
<dbReference type="GO" id="GO:0005762">
    <property type="term" value="C:mitochondrial large ribosomal subunit"/>
    <property type="evidence" value="ECO:0007669"/>
    <property type="project" value="TreeGrafter"/>
</dbReference>
<dbReference type="InParanoid" id="A0A1D2VD18"/>
<name>A0A1D2VD18_9ASCO</name>
<dbReference type="PANTHER" id="PTHR28266:SF1">
    <property type="entry name" value="LARGE RIBOSOMAL SUBUNIT PROTEIN ML58"/>
    <property type="match status" value="1"/>
</dbReference>
<organism evidence="1 2">
    <name type="scientific">Ascoidea rubescens DSM 1968</name>
    <dbReference type="NCBI Taxonomy" id="1344418"/>
    <lineage>
        <taxon>Eukaryota</taxon>
        <taxon>Fungi</taxon>
        <taxon>Dikarya</taxon>
        <taxon>Ascomycota</taxon>
        <taxon>Saccharomycotina</taxon>
        <taxon>Saccharomycetes</taxon>
        <taxon>Ascoideaceae</taxon>
        <taxon>Ascoidea</taxon>
    </lineage>
</organism>
<dbReference type="STRING" id="1344418.A0A1D2VD18"/>
<sequence length="143" mass="16774">MAPGLYRIPAPSIPSPLDLTPNAFLPKNDPRYTEESAYTLEDINNMPVIGDHSEKKYNLNQKQIKEIIKLNSKDPNKYTRKVLAEKFNCSPFFVGLVSRNTVGNKRYREMMKRLNYIRDHWGKKKKINAEIHQKLKKYVYSDE</sequence>